<gene>
    <name evidence="5" type="ORF">BD410DRAFT_776198</name>
</gene>
<dbReference type="GO" id="GO:0000981">
    <property type="term" value="F:DNA-binding transcription factor activity, RNA polymerase II-specific"/>
    <property type="evidence" value="ECO:0007669"/>
    <property type="project" value="InterPro"/>
</dbReference>
<dbReference type="InterPro" id="IPR036864">
    <property type="entry name" value="Zn2-C6_fun-type_DNA-bd_sf"/>
</dbReference>
<feature type="region of interest" description="Disordered" evidence="3">
    <location>
        <begin position="1"/>
        <end position="37"/>
    </location>
</feature>
<feature type="compositionally biased region" description="Low complexity" evidence="3">
    <location>
        <begin position="150"/>
        <end position="161"/>
    </location>
</feature>
<dbReference type="Gene3D" id="4.10.240.10">
    <property type="entry name" value="Zn(2)-C6 fungal-type DNA-binding domain"/>
    <property type="match status" value="1"/>
</dbReference>
<evidence type="ECO:0000313" key="5">
    <source>
        <dbReference type="EMBL" id="TDL17426.1"/>
    </source>
</evidence>
<dbReference type="GO" id="GO:0008270">
    <property type="term" value="F:zinc ion binding"/>
    <property type="evidence" value="ECO:0007669"/>
    <property type="project" value="InterPro"/>
</dbReference>
<dbReference type="InterPro" id="IPR050613">
    <property type="entry name" value="Sec_Metabolite_Reg"/>
</dbReference>
<evidence type="ECO:0000256" key="3">
    <source>
        <dbReference type="SAM" id="MobiDB-lite"/>
    </source>
</evidence>
<dbReference type="CDD" id="cd00067">
    <property type="entry name" value="GAL4"/>
    <property type="match status" value="1"/>
</dbReference>
<sequence>MSSTAPSRSTSRKRKPSTERREKSPDDHRKRRRNRTTQSCLNCHGSKRMCDRKRPACGRCVKLGLSGLCVYEVDDPTQRVVESDETLHLKARIAELEGFIREFKKKPLHRWLSESPSFDPADEGQLQLPSSSGLPPSDIQSEVNIGMIGDSSNISSPDISPVTPPDDDCPDLRLPSLMLQENSNPTPKCALPLDFTSLSTGDGPLDMSSLFVDTNLSGGKVGGDQFDNVFADILQYDIENTLDASARQQNCDCMKNSIAFATIMELAPHLRSALDVLRTLPDHDTHCTTACDIVQRIQDLCMSTSNVLESMPADAPLDSELCDFSPSTESWADFTLSSPTASSFSYWNSESLLDAPGPRDDDYYMTWDR</sequence>
<name>A0A4Y7PQY1_9AGAM</name>
<dbReference type="EMBL" id="ML170222">
    <property type="protein sequence ID" value="TDL17426.1"/>
    <property type="molecule type" value="Genomic_DNA"/>
</dbReference>
<dbReference type="PANTHER" id="PTHR31001">
    <property type="entry name" value="UNCHARACTERIZED TRANSCRIPTIONAL REGULATORY PROTEIN"/>
    <property type="match status" value="1"/>
</dbReference>
<reference evidence="5 6" key="1">
    <citation type="submission" date="2018-06" db="EMBL/GenBank/DDBJ databases">
        <title>A transcriptomic atlas of mushroom development highlights an independent origin of complex multicellularity.</title>
        <authorList>
            <consortium name="DOE Joint Genome Institute"/>
            <person name="Krizsan K."/>
            <person name="Almasi E."/>
            <person name="Merenyi Z."/>
            <person name="Sahu N."/>
            <person name="Viragh M."/>
            <person name="Koszo T."/>
            <person name="Mondo S."/>
            <person name="Kiss B."/>
            <person name="Balint B."/>
            <person name="Kues U."/>
            <person name="Barry K."/>
            <person name="Hegedus J.C."/>
            <person name="Henrissat B."/>
            <person name="Johnson J."/>
            <person name="Lipzen A."/>
            <person name="Ohm R."/>
            <person name="Nagy I."/>
            <person name="Pangilinan J."/>
            <person name="Yan J."/>
            <person name="Xiong Y."/>
            <person name="Grigoriev I.V."/>
            <person name="Hibbett D.S."/>
            <person name="Nagy L.G."/>
        </authorList>
    </citation>
    <scope>NUCLEOTIDE SEQUENCE [LARGE SCALE GENOMIC DNA]</scope>
    <source>
        <strain evidence="5 6">SZMC22713</strain>
    </source>
</reference>
<proteinExistence type="predicted"/>
<dbReference type="VEuPathDB" id="FungiDB:BD410DRAFT_776198"/>
<dbReference type="Pfam" id="PF00172">
    <property type="entry name" value="Zn_clus"/>
    <property type="match status" value="1"/>
</dbReference>
<dbReference type="PROSITE" id="PS00463">
    <property type="entry name" value="ZN2_CY6_FUNGAL_1"/>
    <property type="match status" value="1"/>
</dbReference>
<dbReference type="AlphaFoldDB" id="A0A4Y7PQY1"/>
<dbReference type="SUPFAM" id="SSF57701">
    <property type="entry name" value="Zn2/Cys6 DNA-binding domain"/>
    <property type="match status" value="1"/>
</dbReference>
<organism evidence="5 6">
    <name type="scientific">Rickenella mellea</name>
    <dbReference type="NCBI Taxonomy" id="50990"/>
    <lineage>
        <taxon>Eukaryota</taxon>
        <taxon>Fungi</taxon>
        <taxon>Dikarya</taxon>
        <taxon>Basidiomycota</taxon>
        <taxon>Agaricomycotina</taxon>
        <taxon>Agaricomycetes</taxon>
        <taxon>Hymenochaetales</taxon>
        <taxon>Rickenellaceae</taxon>
        <taxon>Rickenella</taxon>
    </lineage>
</organism>
<dbReference type="SMART" id="SM00066">
    <property type="entry name" value="GAL4"/>
    <property type="match status" value="1"/>
</dbReference>
<dbReference type="PANTHER" id="PTHR31001:SF81">
    <property type="entry name" value="ZN(II)2CYS6 TRANSCRIPTION FACTOR"/>
    <property type="match status" value="1"/>
</dbReference>
<dbReference type="GO" id="GO:0005634">
    <property type="term" value="C:nucleus"/>
    <property type="evidence" value="ECO:0007669"/>
    <property type="project" value="UniProtKB-SubCell"/>
</dbReference>
<dbReference type="STRING" id="50990.A0A4Y7PQY1"/>
<feature type="region of interest" description="Disordered" evidence="3">
    <location>
        <begin position="150"/>
        <end position="169"/>
    </location>
</feature>
<dbReference type="OrthoDB" id="2269373at2759"/>
<dbReference type="PROSITE" id="PS50048">
    <property type="entry name" value="ZN2_CY6_FUNGAL_2"/>
    <property type="match status" value="1"/>
</dbReference>
<comment type="subcellular location">
    <subcellularLocation>
        <location evidence="1">Nucleus</location>
    </subcellularLocation>
</comment>
<keyword evidence="2" id="KW-0539">Nucleus</keyword>
<evidence type="ECO:0000259" key="4">
    <source>
        <dbReference type="PROSITE" id="PS50048"/>
    </source>
</evidence>
<feature type="compositionally biased region" description="Basic and acidic residues" evidence="3">
    <location>
        <begin position="16"/>
        <end position="28"/>
    </location>
</feature>
<feature type="region of interest" description="Disordered" evidence="3">
    <location>
        <begin position="114"/>
        <end position="142"/>
    </location>
</feature>
<protein>
    <recommendedName>
        <fullName evidence="4">Zn(2)-C6 fungal-type domain-containing protein</fullName>
    </recommendedName>
</protein>
<dbReference type="Proteomes" id="UP000294933">
    <property type="component" value="Unassembled WGS sequence"/>
</dbReference>
<feature type="compositionally biased region" description="Low complexity" evidence="3">
    <location>
        <begin position="124"/>
        <end position="137"/>
    </location>
</feature>
<evidence type="ECO:0000256" key="1">
    <source>
        <dbReference type="ARBA" id="ARBA00004123"/>
    </source>
</evidence>
<feature type="domain" description="Zn(2)-C6 fungal-type" evidence="4">
    <location>
        <begin position="39"/>
        <end position="71"/>
    </location>
</feature>
<keyword evidence="6" id="KW-1185">Reference proteome</keyword>
<accession>A0A4Y7PQY1</accession>
<dbReference type="InterPro" id="IPR001138">
    <property type="entry name" value="Zn2Cys6_DnaBD"/>
</dbReference>
<evidence type="ECO:0000256" key="2">
    <source>
        <dbReference type="ARBA" id="ARBA00023242"/>
    </source>
</evidence>
<evidence type="ECO:0000313" key="6">
    <source>
        <dbReference type="Proteomes" id="UP000294933"/>
    </source>
</evidence>